<accession>A0A9P6DY53</accession>
<feature type="binding site" evidence="6">
    <location>
        <position position="227"/>
    </location>
    <ligand>
        <name>D-dopa</name>
        <dbReference type="ChEBI" id="CHEBI:149689"/>
    </ligand>
</feature>
<keyword evidence="3" id="KW-0285">Flavoprotein</keyword>
<dbReference type="Gene3D" id="3.30.9.10">
    <property type="entry name" value="D-Amino Acid Oxidase, subunit A, domain 2"/>
    <property type="match status" value="1"/>
</dbReference>
<evidence type="ECO:0000256" key="6">
    <source>
        <dbReference type="PIRSR" id="PIRSR000189-1"/>
    </source>
</evidence>
<reference evidence="9" key="1">
    <citation type="journal article" date="2020" name="Nat. Commun.">
        <title>Large-scale genome sequencing of mycorrhizal fungi provides insights into the early evolution of symbiotic traits.</title>
        <authorList>
            <person name="Miyauchi S."/>
            <person name="Kiss E."/>
            <person name="Kuo A."/>
            <person name="Drula E."/>
            <person name="Kohler A."/>
            <person name="Sanchez-Garcia M."/>
            <person name="Morin E."/>
            <person name="Andreopoulos B."/>
            <person name="Barry K.W."/>
            <person name="Bonito G."/>
            <person name="Buee M."/>
            <person name="Carver A."/>
            <person name="Chen C."/>
            <person name="Cichocki N."/>
            <person name="Clum A."/>
            <person name="Culley D."/>
            <person name="Crous P.W."/>
            <person name="Fauchery L."/>
            <person name="Girlanda M."/>
            <person name="Hayes R.D."/>
            <person name="Keri Z."/>
            <person name="LaButti K."/>
            <person name="Lipzen A."/>
            <person name="Lombard V."/>
            <person name="Magnuson J."/>
            <person name="Maillard F."/>
            <person name="Murat C."/>
            <person name="Nolan M."/>
            <person name="Ohm R.A."/>
            <person name="Pangilinan J."/>
            <person name="Pereira M.F."/>
            <person name="Perotto S."/>
            <person name="Peter M."/>
            <person name="Pfister S."/>
            <person name="Riley R."/>
            <person name="Sitrit Y."/>
            <person name="Stielow J.B."/>
            <person name="Szollosi G."/>
            <person name="Zifcakova L."/>
            <person name="Stursova M."/>
            <person name="Spatafora J.W."/>
            <person name="Tedersoo L."/>
            <person name="Vaario L.M."/>
            <person name="Yamada A."/>
            <person name="Yan M."/>
            <person name="Wang P."/>
            <person name="Xu J."/>
            <person name="Bruns T."/>
            <person name="Baldrian P."/>
            <person name="Vilgalys R."/>
            <person name="Dunand C."/>
            <person name="Henrissat B."/>
            <person name="Grigoriev I.V."/>
            <person name="Hibbett D."/>
            <person name="Nagy L.G."/>
            <person name="Martin F.M."/>
        </authorList>
    </citation>
    <scope>NUCLEOTIDE SEQUENCE</scope>
    <source>
        <strain evidence="9">UP504</strain>
    </source>
</reference>
<dbReference type="OrthoDB" id="2015447at2759"/>
<evidence type="ECO:0000256" key="7">
    <source>
        <dbReference type="SAM" id="SignalP"/>
    </source>
</evidence>
<feature type="domain" description="FAD dependent oxidoreductase" evidence="8">
    <location>
        <begin position="4"/>
        <end position="355"/>
    </location>
</feature>
<keyword evidence="4 6" id="KW-0274">FAD</keyword>
<evidence type="ECO:0000259" key="8">
    <source>
        <dbReference type="Pfam" id="PF01266"/>
    </source>
</evidence>
<evidence type="ECO:0000256" key="1">
    <source>
        <dbReference type="ARBA" id="ARBA00001974"/>
    </source>
</evidence>
<organism evidence="9 10">
    <name type="scientific">Hydnum rufescens UP504</name>
    <dbReference type="NCBI Taxonomy" id="1448309"/>
    <lineage>
        <taxon>Eukaryota</taxon>
        <taxon>Fungi</taxon>
        <taxon>Dikarya</taxon>
        <taxon>Basidiomycota</taxon>
        <taxon>Agaricomycotina</taxon>
        <taxon>Agaricomycetes</taxon>
        <taxon>Cantharellales</taxon>
        <taxon>Hydnaceae</taxon>
        <taxon>Hydnum</taxon>
    </lineage>
</organism>
<name>A0A9P6DY53_9AGAM</name>
<dbReference type="SUPFAM" id="SSF54373">
    <property type="entry name" value="FAD-linked reductases, C-terminal domain"/>
    <property type="match status" value="1"/>
</dbReference>
<feature type="chain" id="PRO_5040121168" description="FAD dependent oxidoreductase domain-containing protein" evidence="7">
    <location>
        <begin position="19"/>
        <end position="366"/>
    </location>
</feature>
<dbReference type="EMBL" id="MU128927">
    <property type="protein sequence ID" value="KAF9518107.1"/>
    <property type="molecule type" value="Genomic_DNA"/>
</dbReference>
<sequence length="366" mass="40147">MSEHVVVIGAGVIGLTAALRLAESGYSVSIVARDLPSDSNSQQFASPWAGANWHSFCTAEDERQCRWETITFKKVWSLIPSGVAMKLDGIDYYTKPFEPLWFKDLCPNYRLLDSSQLPPNINHGVAYTTWSVNSPLYIKWLEARLKALGVAIIRATVQAIEQPFLESFDGQPIATLVVNASGLGSRSLIGVEDEKVHPIRGQTVLIWAPHVKKTITVLGHPEIPPTYIIPRPSGEVILGGTFGVNDWNLSPDPSTTERIVRQCLAIEPSLSFDEASTNPENIPIIKVNVGLRPARAGGARLEREKITVPLEQKPFSPMGSNVTKDITKRTVDVIHAYGLGPTGFQASWGVAEDVVSLVRESFAERK</sequence>
<feature type="binding site" evidence="6">
    <location>
        <position position="292"/>
    </location>
    <ligand>
        <name>D-dopa</name>
        <dbReference type="ChEBI" id="CHEBI:149689"/>
    </ligand>
</feature>
<dbReference type="PANTHER" id="PTHR11530:SF30">
    <property type="entry name" value="FAD DEPENDENT OXIDOREDUCTASE DOMAIN-CONTAINING PROTEIN"/>
    <property type="match status" value="1"/>
</dbReference>
<dbReference type="Pfam" id="PF01266">
    <property type="entry name" value="DAO"/>
    <property type="match status" value="1"/>
</dbReference>
<keyword evidence="7" id="KW-0732">Signal</keyword>
<dbReference type="SUPFAM" id="SSF51971">
    <property type="entry name" value="Nucleotide-binding domain"/>
    <property type="match status" value="1"/>
</dbReference>
<evidence type="ECO:0000256" key="2">
    <source>
        <dbReference type="ARBA" id="ARBA00006730"/>
    </source>
</evidence>
<dbReference type="PANTHER" id="PTHR11530">
    <property type="entry name" value="D-AMINO ACID OXIDASE"/>
    <property type="match status" value="1"/>
</dbReference>
<dbReference type="GO" id="GO:0003884">
    <property type="term" value="F:D-amino-acid oxidase activity"/>
    <property type="evidence" value="ECO:0007669"/>
    <property type="project" value="InterPro"/>
</dbReference>
<dbReference type="Proteomes" id="UP000886523">
    <property type="component" value="Unassembled WGS sequence"/>
</dbReference>
<gene>
    <name evidence="9" type="ORF">BS47DRAFT_1482838</name>
</gene>
<dbReference type="PIRSF" id="PIRSF000189">
    <property type="entry name" value="D-aa_oxidase"/>
    <property type="match status" value="1"/>
</dbReference>
<dbReference type="GO" id="GO:0005737">
    <property type="term" value="C:cytoplasm"/>
    <property type="evidence" value="ECO:0007669"/>
    <property type="project" value="TreeGrafter"/>
</dbReference>
<proteinExistence type="inferred from homology"/>
<dbReference type="InterPro" id="IPR006076">
    <property type="entry name" value="FAD-dep_OxRdtase"/>
</dbReference>
<dbReference type="AlphaFoldDB" id="A0A9P6DY53"/>
<comment type="similarity">
    <text evidence="2">Belongs to the DAMOX/DASOX family.</text>
</comment>
<evidence type="ECO:0000256" key="4">
    <source>
        <dbReference type="ARBA" id="ARBA00022827"/>
    </source>
</evidence>
<evidence type="ECO:0000313" key="9">
    <source>
        <dbReference type="EMBL" id="KAF9518107.1"/>
    </source>
</evidence>
<dbReference type="GO" id="GO:0019478">
    <property type="term" value="P:D-amino acid catabolic process"/>
    <property type="evidence" value="ECO:0007669"/>
    <property type="project" value="TreeGrafter"/>
</dbReference>
<protein>
    <recommendedName>
        <fullName evidence="8">FAD dependent oxidoreductase domain-containing protein</fullName>
    </recommendedName>
</protein>
<comment type="cofactor">
    <cofactor evidence="1 6">
        <name>FAD</name>
        <dbReference type="ChEBI" id="CHEBI:57692"/>
    </cofactor>
</comment>
<dbReference type="InterPro" id="IPR023209">
    <property type="entry name" value="DAO"/>
</dbReference>
<evidence type="ECO:0000256" key="3">
    <source>
        <dbReference type="ARBA" id="ARBA00022630"/>
    </source>
</evidence>
<dbReference type="GO" id="GO:0071949">
    <property type="term" value="F:FAD binding"/>
    <property type="evidence" value="ECO:0007669"/>
    <property type="project" value="InterPro"/>
</dbReference>
<keyword evidence="10" id="KW-1185">Reference proteome</keyword>
<evidence type="ECO:0000256" key="5">
    <source>
        <dbReference type="ARBA" id="ARBA00023002"/>
    </source>
</evidence>
<keyword evidence="5" id="KW-0560">Oxidoreductase</keyword>
<dbReference type="Gene3D" id="3.40.50.720">
    <property type="entry name" value="NAD(P)-binding Rossmann-like Domain"/>
    <property type="match status" value="1"/>
</dbReference>
<feature type="signal peptide" evidence="7">
    <location>
        <begin position="1"/>
        <end position="18"/>
    </location>
</feature>
<comment type="caution">
    <text evidence="9">The sequence shown here is derived from an EMBL/GenBank/DDBJ whole genome shotgun (WGS) entry which is preliminary data.</text>
</comment>
<evidence type="ECO:0000313" key="10">
    <source>
        <dbReference type="Proteomes" id="UP000886523"/>
    </source>
</evidence>
<feature type="binding site" evidence="6">
    <location>
        <position position="157"/>
    </location>
    <ligand>
        <name>FAD</name>
        <dbReference type="ChEBI" id="CHEBI:57692"/>
    </ligand>
</feature>